<dbReference type="Proteomes" id="UP001215151">
    <property type="component" value="Unassembled WGS sequence"/>
</dbReference>
<name>A0AAD7X8Z2_9APHY</name>
<proteinExistence type="predicted"/>
<evidence type="ECO:0000313" key="3">
    <source>
        <dbReference type="EMBL" id="KAJ8469792.1"/>
    </source>
</evidence>
<dbReference type="AlphaFoldDB" id="A0AAD7X8Z2"/>
<keyword evidence="1" id="KW-1133">Transmembrane helix</keyword>
<feature type="transmembrane region" description="Helical" evidence="1">
    <location>
        <begin position="12"/>
        <end position="32"/>
    </location>
</feature>
<dbReference type="InterPro" id="IPR045340">
    <property type="entry name" value="DUF6533"/>
</dbReference>
<feature type="transmembrane region" description="Helical" evidence="1">
    <location>
        <begin position="109"/>
        <end position="131"/>
    </location>
</feature>
<comment type="caution">
    <text evidence="3">The sequence shown here is derived from an EMBL/GenBank/DDBJ whole genome shotgun (WGS) entry which is preliminary data.</text>
</comment>
<organism evidence="3 4">
    <name type="scientific">Trametes cubensis</name>
    <dbReference type="NCBI Taxonomy" id="1111947"/>
    <lineage>
        <taxon>Eukaryota</taxon>
        <taxon>Fungi</taxon>
        <taxon>Dikarya</taxon>
        <taxon>Basidiomycota</taxon>
        <taxon>Agaricomycotina</taxon>
        <taxon>Agaricomycetes</taxon>
        <taxon>Polyporales</taxon>
        <taxon>Polyporaceae</taxon>
        <taxon>Trametes</taxon>
    </lineage>
</organism>
<evidence type="ECO:0000259" key="2">
    <source>
        <dbReference type="Pfam" id="PF20151"/>
    </source>
</evidence>
<feature type="transmembrane region" description="Helical" evidence="1">
    <location>
        <begin position="84"/>
        <end position="103"/>
    </location>
</feature>
<feature type="transmembrane region" description="Helical" evidence="1">
    <location>
        <begin position="52"/>
        <end position="77"/>
    </location>
</feature>
<accession>A0AAD7X8Z2</accession>
<keyword evidence="1" id="KW-0472">Membrane</keyword>
<keyword evidence="4" id="KW-1185">Reference proteome</keyword>
<dbReference type="Pfam" id="PF20151">
    <property type="entry name" value="DUF6533"/>
    <property type="match status" value="1"/>
</dbReference>
<reference evidence="3" key="1">
    <citation type="submission" date="2022-11" db="EMBL/GenBank/DDBJ databases">
        <title>Genome Sequence of Cubamyces cubensis.</title>
        <authorList>
            <person name="Buettner E."/>
        </authorList>
    </citation>
    <scope>NUCLEOTIDE SEQUENCE</scope>
    <source>
        <strain evidence="3">MPL-01</strain>
    </source>
</reference>
<feature type="domain" description="DUF6533" evidence="2">
    <location>
        <begin position="23"/>
        <end position="66"/>
    </location>
</feature>
<gene>
    <name evidence="3" type="ORF">ONZ51_g8761</name>
</gene>
<evidence type="ECO:0000313" key="4">
    <source>
        <dbReference type="Proteomes" id="UP001215151"/>
    </source>
</evidence>
<keyword evidence="1" id="KW-0812">Transmembrane</keyword>
<dbReference type="EMBL" id="JAPEVG010000274">
    <property type="protein sequence ID" value="KAJ8469792.1"/>
    <property type="molecule type" value="Genomic_DNA"/>
</dbReference>
<evidence type="ECO:0000256" key="1">
    <source>
        <dbReference type="SAM" id="Phobius"/>
    </source>
</evidence>
<protein>
    <recommendedName>
        <fullName evidence="2">DUF6533 domain-containing protein</fullName>
    </recommendedName>
</protein>
<sequence>MSTDSESEIIQSIATITLDNRIGIAAVVLLIYEHVITFGPEVQYVWARKKTGASLLFISIRYTAFLSLALLEALSYLPDMPKEYILWAAFSALRALALSEMNWTLASAVFIIACGPTAINLWDVFGVGIVGQNIPMFGCVSLAQPTASQAQMALLIMNVLHLTLTLTSIVDIRSPVSQVTILTDPLTAILICRFLLALQSANVMALEGRDSSDWQADADRDHGNTSLRFASGIMHSMRGTVVVRSEGSMSDDGEFEPDGEFWDTISPSAECDDTITDAA</sequence>